<evidence type="ECO:0000313" key="2">
    <source>
        <dbReference type="Proteomes" id="UP000009096"/>
    </source>
</evidence>
<dbReference type="RefSeq" id="XP_018759204.1">
    <property type="nucleotide sequence ID" value="XM_018906317.1"/>
</dbReference>
<gene>
    <name evidence="1" type="ORF">FVEG_17048</name>
</gene>
<organism evidence="1 2">
    <name type="scientific">Gibberella moniliformis (strain M3125 / FGSC 7600)</name>
    <name type="common">Maize ear and stalk rot fungus</name>
    <name type="synonym">Fusarium verticillioides</name>
    <dbReference type="NCBI Taxonomy" id="334819"/>
    <lineage>
        <taxon>Eukaryota</taxon>
        <taxon>Fungi</taxon>
        <taxon>Dikarya</taxon>
        <taxon>Ascomycota</taxon>
        <taxon>Pezizomycotina</taxon>
        <taxon>Sordariomycetes</taxon>
        <taxon>Hypocreomycetidae</taxon>
        <taxon>Hypocreales</taxon>
        <taxon>Nectriaceae</taxon>
        <taxon>Fusarium</taxon>
        <taxon>Fusarium fujikuroi species complex</taxon>
    </lineage>
</organism>
<dbReference type="Proteomes" id="UP000009096">
    <property type="component" value="Chromosome 7"/>
</dbReference>
<dbReference type="RefSeq" id="XP_018759206.1">
    <property type="nucleotide sequence ID" value="XM_018906319.1"/>
</dbReference>
<dbReference type="RefSeq" id="XP_018759207.1">
    <property type="nucleotide sequence ID" value="XM_018906320.1"/>
</dbReference>
<proteinExistence type="predicted"/>
<dbReference type="VEuPathDB" id="FungiDB:FVEG_17048"/>
<keyword evidence="2" id="KW-1185">Reference proteome</keyword>
<dbReference type="KEGG" id="fvr:FVEG_17048"/>
<sequence length="173" mass="19604">MGASGRNAFYARYIRPLSRFLRICTGNEHVCDSHASKRLALLGLRQLISLQYLAHQRPRHYCLTLNPCTPTMLLYPWRLPCQQKNLCSRFIPSFGIPSLSAGPGAKPRLANVACTVSPTVQRCLLTGEKKNSQNFQGVMIDIDSRGYNIRRISTRGEQNFDMIRNSRHGTSMY</sequence>
<reference evidence="1 2" key="1">
    <citation type="journal article" date="2010" name="Nature">
        <title>Comparative genomics reveals mobile pathogenicity chromosomes in Fusarium.</title>
        <authorList>
            <person name="Ma L.J."/>
            <person name="van der Does H.C."/>
            <person name="Borkovich K.A."/>
            <person name="Coleman J.J."/>
            <person name="Daboussi M.J."/>
            <person name="Di Pietro A."/>
            <person name="Dufresne M."/>
            <person name="Freitag M."/>
            <person name="Grabherr M."/>
            <person name="Henrissat B."/>
            <person name="Houterman P.M."/>
            <person name="Kang S."/>
            <person name="Shim W.B."/>
            <person name="Woloshuk C."/>
            <person name="Xie X."/>
            <person name="Xu J.R."/>
            <person name="Antoniw J."/>
            <person name="Baker S.E."/>
            <person name="Bluhm B.H."/>
            <person name="Breakspear A."/>
            <person name="Brown D.W."/>
            <person name="Butchko R.A."/>
            <person name="Chapman S."/>
            <person name="Coulson R."/>
            <person name="Coutinho P.M."/>
            <person name="Danchin E.G."/>
            <person name="Diener A."/>
            <person name="Gale L.R."/>
            <person name="Gardiner D.M."/>
            <person name="Goff S."/>
            <person name="Hammond-Kosack K.E."/>
            <person name="Hilburn K."/>
            <person name="Hua-Van A."/>
            <person name="Jonkers W."/>
            <person name="Kazan K."/>
            <person name="Kodira C.D."/>
            <person name="Koehrsen M."/>
            <person name="Kumar L."/>
            <person name="Lee Y.H."/>
            <person name="Li L."/>
            <person name="Manners J.M."/>
            <person name="Miranda-Saavedra D."/>
            <person name="Mukherjee M."/>
            <person name="Park G."/>
            <person name="Park J."/>
            <person name="Park S.Y."/>
            <person name="Proctor R.H."/>
            <person name="Regev A."/>
            <person name="Ruiz-Roldan M.C."/>
            <person name="Sain D."/>
            <person name="Sakthikumar S."/>
            <person name="Sykes S."/>
            <person name="Schwartz D.C."/>
            <person name="Turgeon B.G."/>
            <person name="Wapinski I."/>
            <person name="Yoder O."/>
            <person name="Young S."/>
            <person name="Zeng Q."/>
            <person name="Zhou S."/>
            <person name="Galagan J."/>
            <person name="Cuomo C.A."/>
            <person name="Kistler H.C."/>
            <person name="Rep M."/>
        </authorList>
    </citation>
    <scope>NUCLEOTIDE SEQUENCE [LARGE SCALE GENOMIC DNA]</scope>
    <source>
        <strain evidence="1">7600</strain>
        <strain evidence="2">M3125 / FGSC 7600</strain>
    </source>
</reference>
<reference evidence="1" key="2">
    <citation type="submission" date="2013-11" db="EMBL/GenBank/DDBJ databases">
        <authorList>
            <consortium name="The Broad Institute Genome Sequencing Platform"/>
            <person name="Ma L.-J."/>
            <person name="Corby-Kistler H."/>
            <person name="Broz K."/>
            <person name="Gale L.R."/>
            <person name="Jonkers W."/>
            <person name="O'Donnell K."/>
            <person name="Ploetz R."/>
            <person name="Steinberg C."/>
            <person name="Schwartz D.C."/>
            <person name="VanEtten H."/>
            <person name="Zhou S."/>
            <person name="Young S.K."/>
            <person name="Zeng Q."/>
            <person name="Gargeya S."/>
            <person name="Fitzgerald M."/>
            <person name="Abouelleil A."/>
            <person name="Alvarado L."/>
            <person name="Chapman S.B."/>
            <person name="Gainer-Dewar J."/>
            <person name="Goldberg J."/>
            <person name="Griggs A."/>
            <person name="Gujja S."/>
            <person name="Hansen M."/>
            <person name="Howarth C."/>
            <person name="Imamovic A."/>
            <person name="Ireland A."/>
            <person name="Larimer J."/>
            <person name="McCowan C."/>
            <person name="Murphy C."/>
            <person name="Pearson M."/>
            <person name="Poon T.W."/>
            <person name="Priest M."/>
            <person name="Roberts A."/>
            <person name="Saif S."/>
            <person name="Shea T."/>
            <person name="Sykes S."/>
            <person name="Wortman J."/>
            <person name="Nusbaum C."/>
            <person name="Birren B."/>
        </authorList>
    </citation>
    <scope>NUCLEOTIDE SEQUENCE</scope>
    <source>
        <strain evidence="1">7600</strain>
    </source>
</reference>
<dbReference type="EMBL" id="DS022258">
    <property type="protein sequence ID" value="EWG53013.1"/>
    <property type="molecule type" value="Genomic_DNA"/>
</dbReference>
<dbReference type="EMBL" id="DS022258">
    <property type="protein sequence ID" value="EWG53016.1"/>
    <property type="molecule type" value="Genomic_DNA"/>
</dbReference>
<evidence type="ECO:0000313" key="1">
    <source>
        <dbReference type="EMBL" id="EWG53015.1"/>
    </source>
</evidence>
<dbReference type="EMBL" id="DS022258">
    <property type="protein sequence ID" value="EWG53014.1"/>
    <property type="molecule type" value="Genomic_DNA"/>
</dbReference>
<name>W7MZ01_GIBM7</name>
<dbReference type="EMBL" id="DS022258">
    <property type="protein sequence ID" value="EWG53015.1"/>
    <property type="molecule type" value="Genomic_DNA"/>
</dbReference>
<protein>
    <submittedName>
        <fullName evidence="1">Uncharacterized protein</fullName>
    </submittedName>
</protein>
<accession>W7MZ01</accession>
<dbReference type="AlphaFoldDB" id="W7MZ01"/>
<dbReference type="GeneID" id="30073924"/>
<dbReference type="RefSeq" id="XP_018759205.1">
    <property type="nucleotide sequence ID" value="XM_018906318.1"/>
</dbReference>